<accession>A0A2N7CHD2</accession>
<evidence type="ECO:0000313" key="1">
    <source>
        <dbReference type="EMBL" id="PMF25602.1"/>
    </source>
</evidence>
<protein>
    <submittedName>
        <fullName evidence="1">Uncharacterized protein</fullName>
    </submittedName>
</protein>
<dbReference type="AlphaFoldDB" id="A0A2N7CHD2"/>
<evidence type="ECO:0000313" key="2">
    <source>
        <dbReference type="Proteomes" id="UP000235405"/>
    </source>
</evidence>
<gene>
    <name evidence="1" type="ORF">BCV19_00700</name>
</gene>
<reference evidence="2" key="1">
    <citation type="submission" date="2016-07" db="EMBL/GenBank/DDBJ databases">
        <title>Nontailed viruses are major unrecognized killers of bacteria in the ocean.</title>
        <authorList>
            <person name="Kauffman K."/>
            <person name="Hussain F."/>
            <person name="Yang J."/>
            <person name="Arevalo P."/>
            <person name="Brown J."/>
            <person name="Cutler M."/>
            <person name="Kelly L."/>
            <person name="Polz M.F."/>
        </authorList>
    </citation>
    <scope>NUCLEOTIDE SEQUENCE [LARGE SCALE GENOMIC DNA]</scope>
    <source>
        <strain evidence="2">10N.286.54.F3</strain>
    </source>
</reference>
<comment type="caution">
    <text evidence="1">The sequence shown here is derived from an EMBL/GenBank/DDBJ whole genome shotgun (WGS) entry which is preliminary data.</text>
</comment>
<dbReference type="EMBL" id="MCSW01000113">
    <property type="protein sequence ID" value="PMF25602.1"/>
    <property type="molecule type" value="Genomic_DNA"/>
</dbReference>
<proteinExistence type="predicted"/>
<organism evidence="1 2">
    <name type="scientific">Vibrio splendidus</name>
    <dbReference type="NCBI Taxonomy" id="29497"/>
    <lineage>
        <taxon>Bacteria</taxon>
        <taxon>Pseudomonadati</taxon>
        <taxon>Pseudomonadota</taxon>
        <taxon>Gammaproteobacteria</taxon>
        <taxon>Vibrionales</taxon>
        <taxon>Vibrionaceae</taxon>
        <taxon>Vibrio</taxon>
    </lineage>
</organism>
<sequence length="97" mass="11424">MPVLSPIEQFLLRLERNERDVFSHNLDHVLLPLVPFFQLVHVVNIDHVLRLLSQFEQGEGSALIRIDGFLTLAAEEKSIRNEDLRRWTINLFEAMRF</sequence>
<name>A0A2N7CHD2_VIBSP</name>
<dbReference type="Proteomes" id="UP000235405">
    <property type="component" value="Unassembled WGS sequence"/>
</dbReference>